<organism evidence="2 3">
    <name type="scientific">Marivirga lumbricoides</name>
    <dbReference type="NCBI Taxonomy" id="1046115"/>
    <lineage>
        <taxon>Bacteria</taxon>
        <taxon>Pseudomonadati</taxon>
        <taxon>Bacteroidota</taxon>
        <taxon>Cytophagia</taxon>
        <taxon>Cytophagales</taxon>
        <taxon>Marivirgaceae</taxon>
        <taxon>Marivirga</taxon>
    </lineage>
</organism>
<protein>
    <recommendedName>
        <fullName evidence="4">Adenylosuccinate synthetase</fullName>
    </recommendedName>
</protein>
<comment type="caution">
    <text evidence="2">The sequence shown here is derived from an EMBL/GenBank/DDBJ whole genome shotgun (WGS) entry which is preliminary data.</text>
</comment>
<keyword evidence="1" id="KW-0472">Membrane</keyword>
<keyword evidence="1" id="KW-1133">Transmembrane helix</keyword>
<evidence type="ECO:0000313" key="2">
    <source>
        <dbReference type="EMBL" id="GGC51610.1"/>
    </source>
</evidence>
<dbReference type="RefSeq" id="WP_188467269.1">
    <property type="nucleotide sequence ID" value="NZ_BAABHU010000016.1"/>
</dbReference>
<gene>
    <name evidence="2" type="ORF">GCM10011506_41670</name>
</gene>
<sequence>MIYSILHFMYQINYMLLQIPQGVPHPDDNEPLTLESPFDIILYVVIPVIILGSYFWWRKKKKKK</sequence>
<feature type="transmembrane region" description="Helical" evidence="1">
    <location>
        <begin position="40"/>
        <end position="57"/>
    </location>
</feature>
<dbReference type="EMBL" id="BMEC01000016">
    <property type="protein sequence ID" value="GGC51610.1"/>
    <property type="molecule type" value="Genomic_DNA"/>
</dbReference>
<evidence type="ECO:0000256" key="1">
    <source>
        <dbReference type="SAM" id="Phobius"/>
    </source>
</evidence>
<keyword evidence="3" id="KW-1185">Reference proteome</keyword>
<evidence type="ECO:0000313" key="3">
    <source>
        <dbReference type="Proteomes" id="UP000636010"/>
    </source>
</evidence>
<accession>A0ABQ1N5I3</accession>
<evidence type="ECO:0008006" key="4">
    <source>
        <dbReference type="Google" id="ProtNLM"/>
    </source>
</evidence>
<name>A0ABQ1N5I3_9BACT</name>
<keyword evidence="1" id="KW-0812">Transmembrane</keyword>
<dbReference type="Proteomes" id="UP000636010">
    <property type="component" value="Unassembled WGS sequence"/>
</dbReference>
<reference evidence="3" key="1">
    <citation type="journal article" date="2019" name="Int. J. Syst. Evol. Microbiol.">
        <title>The Global Catalogue of Microorganisms (GCM) 10K type strain sequencing project: providing services to taxonomists for standard genome sequencing and annotation.</title>
        <authorList>
            <consortium name="The Broad Institute Genomics Platform"/>
            <consortium name="The Broad Institute Genome Sequencing Center for Infectious Disease"/>
            <person name="Wu L."/>
            <person name="Ma J."/>
        </authorList>
    </citation>
    <scope>NUCLEOTIDE SEQUENCE [LARGE SCALE GENOMIC DNA]</scope>
    <source>
        <strain evidence="3">CGMCC 1.10832</strain>
    </source>
</reference>
<proteinExistence type="predicted"/>